<comment type="similarity">
    <text evidence="1">Belongs to the arsA ATPase family.</text>
</comment>
<evidence type="ECO:0000313" key="5">
    <source>
        <dbReference type="EMBL" id="QIS10885.1"/>
    </source>
</evidence>
<dbReference type="EMBL" id="CP046172">
    <property type="protein sequence ID" value="QIS10885.1"/>
    <property type="molecule type" value="Genomic_DNA"/>
</dbReference>
<proteinExistence type="inferred from homology"/>
<dbReference type="Gene3D" id="2.60.40.790">
    <property type="match status" value="1"/>
</dbReference>
<dbReference type="InterPro" id="IPR040612">
    <property type="entry name" value="ArsA_HSP20-like"/>
</dbReference>
<evidence type="ECO:0000259" key="3">
    <source>
        <dbReference type="Pfam" id="PF02374"/>
    </source>
</evidence>
<feature type="region of interest" description="Disordered" evidence="2">
    <location>
        <begin position="1"/>
        <end position="31"/>
    </location>
</feature>
<dbReference type="InterPro" id="IPR025723">
    <property type="entry name" value="ArsA/GET3_ATPase-like"/>
</dbReference>
<dbReference type="PANTHER" id="PTHR10803:SF3">
    <property type="entry name" value="ATPASE GET3"/>
    <property type="match status" value="1"/>
</dbReference>
<dbReference type="Pfam" id="PF02374">
    <property type="entry name" value="ArsA_ATPase"/>
    <property type="match status" value="1"/>
</dbReference>
<feature type="compositionally biased region" description="Gly residues" evidence="2">
    <location>
        <begin position="1"/>
        <end position="12"/>
    </location>
</feature>
<dbReference type="CDD" id="cd02035">
    <property type="entry name" value="ArsA"/>
    <property type="match status" value="1"/>
</dbReference>
<feature type="domain" description="ArsA/GET3 Anion-transporting ATPase-like" evidence="3">
    <location>
        <begin position="122"/>
        <end position="433"/>
    </location>
</feature>
<evidence type="ECO:0000256" key="2">
    <source>
        <dbReference type="SAM" id="MobiDB-lite"/>
    </source>
</evidence>
<dbReference type="InterPro" id="IPR027417">
    <property type="entry name" value="P-loop_NTPase"/>
</dbReference>
<dbReference type="AlphaFoldDB" id="A0A6G9YC82"/>
<evidence type="ECO:0000259" key="4">
    <source>
        <dbReference type="Pfam" id="PF17886"/>
    </source>
</evidence>
<gene>
    <name evidence="5" type="ORF">F5544_15005</name>
</gene>
<feature type="region of interest" description="Disordered" evidence="2">
    <location>
        <begin position="44"/>
        <end position="114"/>
    </location>
</feature>
<dbReference type="GO" id="GO:0005524">
    <property type="term" value="F:ATP binding"/>
    <property type="evidence" value="ECO:0007669"/>
    <property type="project" value="InterPro"/>
</dbReference>
<protein>
    <submittedName>
        <fullName evidence="5">TRC40/GET3/ArsA family transport-energizing ATPase</fullName>
    </submittedName>
</protein>
<feature type="compositionally biased region" description="Basic residues" evidence="2">
    <location>
        <begin position="18"/>
        <end position="31"/>
    </location>
</feature>
<dbReference type="Proteomes" id="UP000503540">
    <property type="component" value="Chromosome"/>
</dbReference>
<keyword evidence="6" id="KW-1185">Reference proteome</keyword>
<accession>A0A6G9YC82</accession>
<reference evidence="5 6" key="1">
    <citation type="journal article" date="2019" name="ACS Chem. Biol.">
        <title>Identification and Mobilization of a Cryptic Antibiotic Biosynthesis Gene Locus from a Human-Pathogenic Nocardia Isolate.</title>
        <authorList>
            <person name="Herisse M."/>
            <person name="Ishida K."/>
            <person name="Porter J.L."/>
            <person name="Howden B."/>
            <person name="Hertweck C."/>
            <person name="Stinear T.P."/>
            <person name="Pidot S.J."/>
        </authorList>
    </citation>
    <scope>NUCLEOTIDE SEQUENCE [LARGE SCALE GENOMIC DNA]</scope>
    <source>
        <strain evidence="5 6">AUSMDU00012717</strain>
    </source>
</reference>
<name>A0A6G9YC82_9NOCA</name>
<feature type="compositionally biased region" description="Basic and acidic residues" evidence="2">
    <location>
        <begin position="53"/>
        <end position="93"/>
    </location>
</feature>
<dbReference type="KEGG" id="nah:F5544_15005"/>
<feature type="domain" description="ArsA HSP20-like" evidence="4">
    <location>
        <begin position="466"/>
        <end position="526"/>
    </location>
</feature>
<dbReference type="InterPro" id="IPR008978">
    <property type="entry name" value="HSP20-like_chaperone"/>
</dbReference>
<dbReference type="SUPFAM" id="SSF52540">
    <property type="entry name" value="P-loop containing nucleoside triphosphate hydrolases"/>
    <property type="match status" value="1"/>
</dbReference>
<dbReference type="PANTHER" id="PTHR10803">
    <property type="entry name" value="ARSENICAL PUMP-DRIVING ATPASE ARSENITE-TRANSLOCATING ATPASE"/>
    <property type="match status" value="1"/>
</dbReference>
<dbReference type="InterPro" id="IPR016300">
    <property type="entry name" value="ATPase_ArsA/GET3"/>
</dbReference>
<sequence>MGFGREIGGSVGEGTRRPGPHRTLRIGRGRRQGHLRAVLSLARRRQGGQLDTARGRIAEGTGRHLRTDRSARRHHPGDLRVDRRPEHPDDRHVQTQGGEGHHRYRAQGTEETGRRLTTQRTRVELFIGKGGVGKTTLACATALAAARSGSRVLIASLDQAHSLGDALGFRFPHDPGAVTGIAHVLPNLDVIEVDSLALLEDRFREVTRMLSGAGHDHGIDHGIDLGALDPAELTGLPGVQELLMLVELTGFATDDEWDLLVVDCPPTADMLRIITAPDTLLGYLERVWPPHARAMSGAGTDLRRAVLAATVERIVKAVTEVRDLLADHTRTGARLVTVAERVTVAESERVRSAAALLGLRLDAIVVNKVLPPLPPAEPVAHPAVDWYLNRRAEQLLVVAELEIAAGPVPVVIAQHTGSEPVGLQSLSAFSYALDADPAAGDNPAGVGASSGEPVVRWESGAGPQAVYTLRMHLPVVDPATLRLGRVEDDLIVGADGVRRRVRLAPVLRRCTVEGAELDSGYLTVRFLPDPEVWPK</sequence>
<dbReference type="GO" id="GO:0016887">
    <property type="term" value="F:ATP hydrolysis activity"/>
    <property type="evidence" value="ECO:0007669"/>
    <property type="project" value="InterPro"/>
</dbReference>
<dbReference type="NCBIfam" id="TIGR00345">
    <property type="entry name" value="GET3_arsA_TRC40"/>
    <property type="match status" value="1"/>
</dbReference>
<evidence type="ECO:0000313" key="6">
    <source>
        <dbReference type="Proteomes" id="UP000503540"/>
    </source>
</evidence>
<dbReference type="Gene3D" id="3.40.50.300">
    <property type="entry name" value="P-loop containing nucleotide triphosphate hydrolases"/>
    <property type="match status" value="1"/>
</dbReference>
<organism evidence="5 6">
    <name type="scientific">Nocardia arthritidis</name>
    <dbReference type="NCBI Taxonomy" id="228602"/>
    <lineage>
        <taxon>Bacteria</taxon>
        <taxon>Bacillati</taxon>
        <taxon>Actinomycetota</taxon>
        <taxon>Actinomycetes</taxon>
        <taxon>Mycobacteriales</taxon>
        <taxon>Nocardiaceae</taxon>
        <taxon>Nocardia</taxon>
    </lineage>
</organism>
<dbReference type="Pfam" id="PF17886">
    <property type="entry name" value="ArsA_HSP20"/>
    <property type="match status" value="1"/>
</dbReference>
<evidence type="ECO:0000256" key="1">
    <source>
        <dbReference type="ARBA" id="ARBA00011040"/>
    </source>
</evidence>